<gene>
    <name evidence="2" type="ORF">LCGC14_2282200</name>
</gene>
<dbReference type="Gene3D" id="2.170.16.10">
    <property type="entry name" value="Hedgehog/Intein (Hint) domain"/>
    <property type="match status" value="1"/>
</dbReference>
<comment type="caution">
    <text evidence="2">The sequence shown here is derived from an EMBL/GenBank/DDBJ whole genome shotgun (WGS) entry which is preliminary data.</text>
</comment>
<proteinExistence type="predicted"/>
<dbReference type="InterPro" id="IPR004042">
    <property type="entry name" value="Intein_endonuc_central"/>
</dbReference>
<name>A0A0F9CUD7_9ZZZZ</name>
<dbReference type="InterPro" id="IPR036844">
    <property type="entry name" value="Hint_dom_sf"/>
</dbReference>
<reference evidence="2" key="1">
    <citation type="journal article" date="2015" name="Nature">
        <title>Complex archaea that bridge the gap between prokaryotes and eukaryotes.</title>
        <authorList>
            <person name="Spang A."/>
            <person name="Saw J.H."/>
            <person name="Jorgensen S.L."/>
            <person name="Zaremba-Niedzwiedzka K."/>
            <person name="Martijn J."/>
            <person name="Lind A.E."/>
            <person name="van Eijk R."/>
            <person name="Schleper C."/>
            <person name="Guy L."/>
            <person name="Ettema T.J."/>
        </authorList>
    </citation>
    <scope>NUCLEOTIDE SEQUENCE</scope>
</reference>
<evidence type="ECO:0000313" key="2">
    <source>
        <dbReference type="EMBL" id="KKL52764.1"/>
    </source>
</evidence>
<feature type="domain" description="DOD-type homing endonuclease" evidence="1">
    <location>
        <begin position="178"/>
        <end position="303"/>
    </location>
</feature>
<dbReference type="InterPro" id="IPR027434">
    <property type="entry name" value="Homing_endonucl"/>
</dbReference>
<dbReference type="AlphaFoldDB" id="A0A0F9CUD7"/>
<dbReference type="SUPFAM" id="SSF51294">
    <property type="entry name" value="Hedgehog/intein (Hint) domain"/>
    <property type="match status" value="1"/>
</dbReference>
<organism evidence="2">
    <name type="scientific">marine sediment metagenome</name>
    <dbReference type="NCBI Taxonomy" id="412755"/>
    <lineage>
        <taxon>unclassified sequences</taxon>
        <taxon>metagenomes</taxon>
        <taxon>ecological metagenomes</taxon>
    </lineage>
</organism>
<dbReference type="EMBL" id="LAZR01031778">
    <property type="protein sequence ID" value="KKL52764.1"/>
    <property type="molecule type" value="Genomic_DNA"/>
</dbReference>
<dbReference type="SUPFAM" id="SSF55608">
    <property type="entry name" value="Homing endonucleases"/>
    <property type="match status" value="1"/>
</dbReference>
<dbReference type="PROSITE" id="PS50819">
    <property type="entry name" value="INTEIN_ENDONUCLEASE"/>
    <property type="match status" value="1"/>
</dbReference>
<dbReference type="Gene3D" id="3.10.28.10">
    <property type="entry name" value="Homing endonucleases"/>
    <property type="match status" value="1"/>
</dbReference>
<accession>A0A0F9CUD7</accession>
<protein>
    <recommendedName>
        <fullName evidence="1">DOD-type homing endonuclease domain-containing protein</fullName>
    </recommendedName>
</protein>
<feature type="non-terminal residue" evidence="2">
    <location>
        <position position="522"/>
    </location>
</feature>
<sequence>MLSTSEIKWLGESLALYDPLDDTQRNFHKSQANIRWLFGGNQCLRTSQRVLMSDSTTKKLCDIKVGDFILGYSIDTGISSPVNVVHVYNNGNNAIYRTTFTDGDFVDSTLKHIFPVKLVSGRRLWKHTKTHNKVPVYKKELLELVPRLGYSTPRKTRMLQSRHVVFTRGEKLPIASYTLGCLLGDGSLLKSLSFTNKDKCIVDKVMRELDGLYDYLHERKASKAYTYTFRGATKLKNILEQLKLLYKKSGDKFIPDIYKKASVESRMELLAGLIDTDGCKECFVSKSERLASDFAFVIKSLGGRANVTVKRKQCTNNGVWGSYWFVSWYLDIRLPLLLKYKQYPLKKRSVDHTSKVIKSIDFVDYDETGCVEVEHKDHCFVLDNFVVVGNSGKSHTNMIDLAQLVLNIHPFESVSKGVHWAAIESWEQVRDILWEENLKKFIPQHHILNISYGQDKVPRKVFLKNGHVIEFRAFNQGRELFQGRAIDSCHCDEQCHHDFQGIFNEIQARLMAKSGFLSWSMT</sequence>
<dbReference type="GO" id="GO:0004519">
    <property type="term" value="F:endonuclease activity"/>
    <property type="evidence" value="ECO:0007669"/>
    <property type="project" value="InterPro"/>
</dbReference>
<evidence type="ECO:0000259" key="1">
    <source>
        <dbReference type="PROSITE" id="PS50819"/>
    </source>
</evidence>